<evidence type="ECO:0000256" key="1">
    <source>
        <dbReference type="SAM" id="SignalP"/>
    </source>
</evidence>
<dbReference type="EMBL" id="BOLY01000009">
    <property type="protein sequence ID" value="GIZ49790.1"/>
    <property type="molecule type" value="Genomic_DNA"/>
</dbReference>
<dbReference type="Proteomes" id="UP000825890">
    <property type="component" value="Unassembled WGS sequence"/>
</dbReference>
<gene>
    <name evidence="2" type="ORF">CKM354_001281600</name>
</gene>
<dbReference type="RefSeq" id="XP_044664277.1">
    <property type="nucleotide sequence ID" value="XM_044808342.1"/>
</dbReference>
<evidence type="ECO:0000313" key="3">
    <source>
        <dbReference type="Proteomes" id="UP000825890"/>
    </source>
</evidence>
<proteinExistence type="predicted"/>
<keyword evidence="1" id="KW-0732">Signal</keyword>
<feature type="signal peptide" evidence="1">
    <location>
        <begin position="1"/>
        <end position="15"/>
    </location>
</feature>
<feature type="chain" id="PRO_5040506857" description="Carbohydrate-binding module family 19 domain-containing protein" evidence="1">
    <location>
        <begin position="16"/>
        <end position="160"/>
    </location>
</feature>
<evidence type="ECO:0000313" key="2">
    <source>
        <dbReference type="EMBL" id="GIZ49790.1"/>
    </source>
</evidence>
<keyword evidence="3" id="KW-1185">Reference proteome</keyword>
<dbReference type="GeneID" id="68298391"/>
<accession>A0A9P3FMN8</accession>
<evidence type="ECO:0008006" key="4">
    <source>
        <dbReference type="Google" id="ProtNLM"/>
    </source>
</evidence>
<reference evidence="2 3" key="1">
    <citation type="submission" date="2021-01" db="EMBL/GenBank/DDBJ databases">
        <title>Cercospora kikuchii MAFF 305040 whole genome shotgun sequence.</title>
        <authorList>
            <person name="Kashiwa T."/>
            <person name="Suzuki T."/>
        </authorList>
    </citation>
    <scope>NUCLEOTIDE SEQUENCE [LARGE SCALE GENOMIC DNA]</scope>
    <source>
        <strain evidence="2 3">MAFF 305040</strain>
    </source>
</reference>
<organism evidence="2 3">
    <name type="scientific">Cercospora kikuchii</name>
    <dbReference type="NCBI Taxonomy" id="84275"/>
    <lineage>
        <taxon>Eukaryota</taxon>
        <taxon>Fungi</taxon>
        <taxon>Dikarya</taxon>
        <taxon>Ascomycota</taxon>
        <taxon>Pezizomycotina</taxon>
        <taxon>Dothideomycetes</taxon>
        <taxon>Dothideomycetidae</taxon>
        <taxon>Mycosphaerellales</taxon>
        <taxon>Mycosphaerellaceae</taxon>
        <taxon>Cercospora</taxon>
    </lineage>
</organism>
<name>A0A9P3FMN8_9PEZI</name>
<comment type="caution">
    <text evidence="2">The sequence shown here is derived from an EMBL/GenBank/DDBJ whole genome shotgun (WGS) entry which is preliminary data.</text>
</comment>
<dbReference type="OrthoDB" id="3648337at2759"/>
<sequence length="160" mass="16962">MKLYALATLLTLTSAIPTNNNNEPNNKPHIRRSLTGVAFKPLGQEFYPVANNPPYGNPRNPAGYPVPTGTAPAVPYPTGTSSPFPIPTGSLPCSTSGSVVCAGPKLFGLCDNGAVSFRSVAPGTACVNGKIVSEREIYAIVDDEDDEDDRVGGWGWWKRV</sequence>
<protein>
    <recommendedName>
        <fullName evidence="4">Carbohydrate-binding module family 19 domain-containing protein</fullName>
    </recommendedName>
</protein>
<dbReference type="AlphaFoldDB" id="A0A9P3FMN8"/>